<dbReference type="PROSITE" id="PS00028">
    <property type="entry name" value="ZINC_FINGER_C2H2_1"/>
    <property type="match status" value="4"/>
</dbReference>
<keyword evidence="3" id="KW-0862">Zinc</keyword>
<evidence type="ECO:0000313" key="6">
    <source>
        <dbReference type="EMBL" id="CEP64505.1"/>
    </source>
</evidence>
<evidence type="ECO:0000256" key="4">
    <source>
        <dbReference type="PROSITE-ProRule" id="PRU00042"/>
    </source>
</evidence>
<reference evidence="6 7" key="1">
    <citation type="submission" date="2014-12" db="EMBL/GenBank/DDBJ databases">
        <authorList>
            <person name="Neuveglise Cecile"/>
        </authorList>
    </citation>
    <scope>NUCLEOTIDE SEQUENCE [LARGE SCALE GENOMIC DNA]</scope>
    <source>
        <strain evidence="6 7">CBS 12615</strain>
    </source>
</reference>
<dbReference type="InterPro" id="IPR013087">
    <property type="entry name" value="Znf_C2H2_type"/>
</dbReference>
<dbReference type="SUPFAM" id="SSF57667">
    <property type="entry name" value="beta-beta-alpha zinc fingers"/>
    <property type="match status" value="2"/>
</dbReference>
<dbReference type="OrthoDB" id="3437960at2759"/>
<name>A0A0C7NFM9_9SACH</name>
<dbReference type="SMART" id="SM00355">
    <property type="entry name" value="ZnF_C2H2"/>
    <property type="match status" value="5"/>
</dbReference>
<feature type="domain" description="C2H2-type" evidence="5">
    <location>
        <begin position="9"/>
        <end position="38"/>
    </location>
</feature>
<dbReference type="PROSITE" id="PS50157">
    <property type="entry name" value="ZINC_FINGER_C2H2_2"/>
    <property type="match status" value="3"/>
</dbReference>
<dbReference type="PANTHER" id="PTHR23235">
    <property type="entry name" value="KRUEPPEL-LIKE TRANSCRIPTION FACTOR"/>
    <property type="match status" value="1"/>
</dbReference>
<feature type="domain" description="C2H2-type" evidence="5">
    <location>
        <begin position="69"/>
        <end position="96"/>
    </location>
</feature>
<keyword evidence="7" id="KW-1185">Reference proteome</keyword>
<organism evidence="6 7">
    <name type="scientific">Lachancea lanzarotensis</name>
    <dbReference type="NCBI Taxonomy" id="1245769"/>
    <lineage>
        <taxon>Eukaryota</taxon>
        <taxon>Fungi</taxon>
        <taxon>Dikarya</taxon>
        <taxon>Ascomycota</taxon>
        <taxon>Saccharomycotina</taxon>
        <taxon>Saccharomycetes</taxon>
        <taxon>Saccharomycetales</taxon>
        <taxon>Saccharomycetaceae</taxon>
        <taxon>Lachancea</taxon>
    </lineage>
</organism>
<dbReference type="EMBL" id="LN736371">
    <property type="protein sequence ID" value="CEP64505.1"/>
    <property type="molecule type" value="Genomic_DNA"/>
</dbReference>
<evidence type="ECO:0000313" key="7">
    <source>
        <dbReference type="Proteomes" id="UP000054304"/>
    </source>
</evidence>
<dbReference type="Proteomes" id="UP000054304">
    <property type="component" value="Unassembled WGS sequence"/>
</dbReference>
<dbReference type="GO" id="GO:0000981">
    <property type="term" value="F:DNA-binding transcription factor activity, RNA polymerase II-specific"/>
    <property type="evidence" value="ECO:0007669"/>
    <property type="project" value="TreeGrafter"/>
</dbReference>
<dbReference type="HOGENOM" id="CLU_068955_0_0_1"/>
<keyword evidence="1" id="KW-0479">Metal-binding</keyword>
<feature type="domain" description="C2H2-type" evidence="5">
    <location>
        <begin position="39"/>
        <end position="68"/>
    </location>
</feature>
<evidence type="ECO:0000256" key="2">
    <source>
        <dbReference type="ARBA" id="ARBA00022771"/>
    </source>
</evidence>
<dbReference type="Pfam" id="PF00096">
    <property type="entry name" value="zf-C2H2"/>
    <property type="match status" value="1"/>
</dbReference>
<dbReference type="Pfam" id="PF13894">
    <property type="entry name" value="zf-C2H2_4"/>
    <property type="match status" value="1"/>
</dbReference>
<dbReference type="GO" id="GO:0008270">
    <property type="term" value="F:zinc ion binding"/>
    <property type="evidence" value="ECO:0007669"/>
    <property type="project" value="UniProtKB-KW"/>
</dbReference>
<dbReference type="STRING" id="1245769.A0A0C7NFM9"/>
<dbReference type="GO" id="GO:0000978">
    <property type="term" value="F:RNA polymerase II cis-regulatory region sequence-specific DNA binding"/>
    <property type="evidence" value="ECO:0007669"/>
    <property type="project" value="TreeGrafter"/>
</dbReference>
<sequence>MKKNNARKYECPIPKCGKSYGKPSLLREHVRSHNNERPYACPEPNCTKSFLRICHLNVHKWSHSSIKPLTCHHCFKGFTTKQQLSRHEKTHTKDRILSHELSTSDKIEPLHIRTSSDTGGSETPFNCAYENCNDSFTSGWMLMDHLLEKHLTSVIDPEFADSEPLWLSSTTKPEISSEELEAHLKRYEIALSKDRKEEAELWDMLRCRHHECSGWSASSSSALIAHYEERHDIVPVSLLQYGFQDSYWFPKE</sequence>
<evidence type="ECO:0000256" key="3">
    <source>
        <dbReference type="ARBA" id="ARBA00022833"/>
    </source>
</evidence>
<dbReference type="GeneID" id="34688058"/>
<accession>A0A0C7NFM9</accession>
<proteinExistence type="predicted"/>
<dbReference type="RefSeq" id="XP_022630711.1">
    <property type="nucleotide sequence ID" value="XM_022774043.1"/>
</dbReference>
<dbReference type="AlphaFoldDB" id="A0A0C7NFM9"/>
<dbReference type="Gene3D" id="3.30.160.60">
    <property type="entry name" value="Classic Zinc Finger"/>
    <property type="match status" value="3"/>
</dbReference>
<protein>
    <submittedName>
        <fullName evidence="6">LALA0S12e00320g1_1</fullName>
    </submittedName>
</protein>
<keyword evidence="2 4" id="KW-0863">Zinc-finger</keyword>
<evidence type="ECO:0000259" key="5">
    <source>
        <dbReference type="PROSITE" id="PS50157"/>
    </source>
</evidence>
<dbReference type="InterPro" id="IPR036236">
    <property type="entry name" value="Znf_C2H2_sf"/>
</dbReference>
<dbReference type="PANTHER" id="PTHR23235:SF120">
    <property type="entry name" value="KRUPPEL-LIKE FACTOR 15"/>
    <property type="match status" value="1"/>
</dbReference>
<evidence type="ECO:0000256" key="1">
    <source>
        <dbReference type="ARBA" id="ARBA00022723"/>
    </source>
</evidence>
<gene>
    <name evidence="6" type="ORF">LALA0_S12e00320g</name>
</gene>